<protein>
    <submittedName>
        <fullName evidence="2">Uncharacterized protein</fullName>
    </submittedName>
</protein>
<comment type="caution">
    <text evidence="2">The sequence shown here is derived from an EMBL/GenBank/DDBJ whole genome shotgun (WGS) entry which is preliminary data.</text>
</comment>
<feature type="region of interest" description="Disordered" evidence="1">
    <location>
        <begin position="132"/>
        <end position="252"/>
    </location>
</feature>
<dbReference type="AlphaFoldDB" id="A0AAJ0FKT3"/>
<sequence length="252" mass="27044">MGSSQFRGLAYIQHIKTPASAMIPNPSFPVPYQSGFISSFINMSRGRQQDLLSPDVAQSDGNSSTQVHDVSSNRGQSAVPSSRRLTPEPSSSSSRLPCVSNPPQSPKNKPSMAFDLAGLIDETESSKNVLQVAHRGVKRSRGDSSMDEPSPKRDKLQQELEEIAAMHSGGSSRNEGCQHTERNVDSPPSNNDTVLPRAQLPIRSRSQSIRAHGIRGANQGTGTDGLGGSSSEGELSFEQEGSEREESELEGD</sequence>
<organism evidence="2 3">
    <name type="scientific">Phialemonium atrogriseum</name>
    <dbReference type="NCBI Taxonomy" id="1093897"/>
    <lineage>
        <taxon>Eukaryota</taxon>
        <taxon>Fungi</taxon>
        <taxon>Dikarya</taxon>
        <taxon>Ascomycota</taxon>
        <taxon>Pezizomycotina</taxon>
        <taxon>Sordariomycetes</taxon>
        <taxon>Sordariomycetidae</taxon>
        <taxon>Cephalothecales</taxon>
        <taxon>Cephalothecaceae</taxon>
        <taxon>Phialemonium</taxon>
    </lineage>
</organism>
<feature type="compositionally biased region" description="Low complexity" evidence="1">
    <location>
        <begin position="80"/>
        <end position="97"/>
    </location>
</feature>
<feature type="region of interest" description="Disordered" evidence="1">
    <location>
        <begin position="48"/>
        <end position="112"/>
    </location>
</feature>
<feature type="compositionally biased region" description="Basic and acidic residues" evidence="1">
    <location>
        <begin position="140"/>
        <end position="158"/>
    </location>
</feature>
<feature type="compositionally biased region" description="Acidic residues" evidence="1">
    <location>
        <begin position="243"/>
        <end position="252"/>
    </location>
</feature>
<proteinExistence type="predicted"/>
<keyword evidence="3" id="KW-1185">Reference proteome</keyword>
<evidence type="ECO:0000313" key="2">
    <source>
        <dbReference type="EMBL" id="KAK1766678.1"/>
    </source>
</evidence>
<evidence type="ECO:0000256" key="1">
    <source>
        <dbReference type="SAM" id="MobiDB-lite"/>
    </source>
</evidence>
<reference evidence="2" key="1">
    <citation type="submission" date="2023-06" db="EMBL/GenBank/DDBJ databases">
        <title>Genome-scale phylogeny and comparative genomics of the fungal order Sordariales.</title>
        <authorList>
            <consortium name="Lawrence Berkeley National Laboratory"/>
            <person name="Hensen N."/>
            <person name="Bonometti L."/>
            <person name="Westerberg I."/>
            <person name="Brannstrom I.O."/>
            <person name="Guillou S."/>
            <person name="Cros-Aarteil S."/>
            <person name="Calhoun S."/>
            <person name="Haridas S."/>
            <person name="Kuo A."/>
            <person name="Mondo S."/>
            <person name="Pangilinan J."/>
            <person name="Riley R."/>
            <person name="Labutti K."/>
            <person name="Andreopoulos B."/>
            <person name="Lipzen A."/>
            <person name="Chen C."/>
            <person name="Yanf M."/>
            <person name="Daum C."/>
            <person name="Ng V."/>
            <person name="Clum A."/>
            <person name="Steindorff A."/>
            <person name="Ohm R."/>
            <person name="Martin F."/>
            <person name="Silar P."/>
            <person name="Natvig D."/>
            <person name="Lalanne C."/>
            <person name="Gautier V."/>
            <person name="Ament-Velasquez S.L."/>
            <person name="Kruys A."/>
            <person name="Hutchinson M.I."/>
            <person name="Powell A.J."/>
            <person name="Barry K."/>
            <person name="Miller A.N."/>
            <person name="Grigoriev I.V."/>
            <person name="Debuchy R."/>
            <person name="Gladieux P."/>
            <person name="Thoren M.H."/>
            <person name="Johannesson H."/>
        </authorList>
    </citation>
    <scope>NUCLEOTIDE SEQUENCE</scope>
    <source>
        <strain evidence="2">8032-3</strain>
    </source>
</reference>
<dbReference type="Proteomes" id="UP001244011">
    <property type="component" value="Unassembled WGS sequence"/>
</dbReference>
<name>A0AAJ0FKT3_9PEZI</name>
<accession>A0AAJ0FKT3</accession>
<dbReference type="EMBL" id="MU839010">
    <property type="protein sequence ID" value="KAK1766678.1"/>
    <property type="molecule type" value="Genomic_DNA"/>
</dbReference>
<gene>
    <name evidence="2" type="ORF">QBC33DRAFT_83317</name>
</gene>
<evidence type="ECO:0000313" key="3">
    <source>
        <dbReference type="Proteomes" id="UP001244011"/>
    </source>
</evidence>
<feature type="compositionally biased region" description="Polar residues" evidence="1">
    <location>
        <begin position="59"/>
        <end position="79"/>
    </location>
</feature>
<dbReference type="RefSeq" id="XP_060282891.1">
    <property type="nucleotide sequence ID" value="XM_060433122.1"/>
</dbReference>
<dbReference type="GeneID" id="85316309"/>